<evidence type="ECO:0000313" key="2">
    <source>
        <dbReference type="Proteomes" id="UP000288805"/>
    </source>
</evidence>
<dbReference type="AlphaFoldDB" id="A0A438DRG3"/>
<reference evidence="1 2" key="1">
    <citation type="journal article" date="2018" name="PLoS Genet.">
        <title>Population sequencing reveals clonal diversity and ancestral inbreeding in the grapevine cultivar Chardonnay.</title>
        <authorList>
            <person name="Roach M.J."/>
            <person name="Johnson D.L."/>
            <person name="Bohlmann J."/>
            <person name="van Vuuren H.J."/>
            <person name="Jones S.J."/>
            <person name="Pretorius I.S."/>
            <person name="Schmidt S.A."/>
            <person name="Borneman A.R."/>
        </authorList>
    </citation>
    <scope>NUCLEOTIDE SEQUENCE [LARGE SCALE GENOMIC DNA]</scope>
    <source>
        <strain evidence="2">cv. Chardonnay</strain>
        <tissue evidence="1">Leaf</tissue>
    </source>
</reference>
<proteinExistence type="predicted"/>
<accession>A0A438DRG3</accession>
<comment type="caution">
    <text evidence="1">The sequence shown here is derived from an EMBL/GenBank/DDBJ whole genome shotgun (WGS) entry which is preliminary data.</text>
</comment>
<evidence type="ECO:0000313" key="1">
    <source>
        <dbReference type="EMBL" id="RVW38030.1"/>
    </source>
</evidence>
<dbReference type="Proteomes" id="UP000288805">
    <property type="component" value="Unassembled WGS sequence"/>
</dbReference>
<sequence>MSILFLLLDRGPSNVTSQPHMLPESQTSTISHFFYSEDITMLLLVKDAIEPGSSEANGCVTSNLVIVHSTHVVPLSTISIPSIDHVDDDGVQMMRSKDTESKPIILDERSHGGY</sequence>
<name>A0A438DRG3_VITVI</name>
<dbReference type="EMBL" id="QGNW01001516">
    <property type="protein sequence ID" value="RVW38030.1"/>
    <property type="molecule type" value="Genomic_DNA"/>
</dbReference>
<protein>
    <submittedName>
        <fullName evidence="1">Uncharacterized protein</fullName>
    </submittedName>
</protein>
<organism evidence="1 2">
    <name type="scientific">Vitis vinifera</name>
    <name type="common">Grape</name>
    <dbReference type="NCBI Taxonomy" id="29760"/>
    <lineage>
        <taxon>Eukaryota</taxon>
        <taxon>Viridiplantae</taxon>
        <taxon>Streptophyta</taxon>
        <taxon>Embryophyta</taxon>
        <taxon>Tracheophyta</taxon>
        <taxon>Spermatophyta</taxon>
        <taxon>Magnoliopsida</taxon>
        <taxon>eudicotyledons</taxon>
        <taxon>Gunneridae</taxon>
        <taxon>Pentapetalae</taxon>
        <taxon>rosids</taxon>
        <taxon>Vitales</taxon>
        <taxon>Vitaceae</taxon>
        <taxon>Viteae</taxon>
        <taxon>Vitis</taxon>
    </lineage>
</organism>
<gene>
    <name evidence="1" type="ORF">CK203_108596</name>
</gene>